<reference evidence="1 2" key="1">
    <citation type="journal article" date="2018" name="Sci. Rep.">
        <title>Genomic signatures of local adaptation to the degree of environmental predictability in rotifers.</title>
        <authorList>
            <person name="Franch-Gras L."/>
            <person name="Hahn C."/>
            <person name="Garcia-Roger E.M."/>
            <person name="Carmona M.J."/>
            <person name="Serra M."/>
            <person name="Gomez A."/>
        </authorList>
    </citation>
    <scope>NUCLEOTIDE SEQUENCE [LARGE SCALE GENOMIC DNA]</scope>
    <source>
        <strain evidence="1">HYR1</strain>
    </source>
</reference>
<organism evidence="1 2">
    <name type="scientific">Brachionus plicatilis</name>
    <name type="common">Marine rotifer</name>
    <name type="synonym">Brachionus muelleri</name>
    <dbReference type="NCBI Taxonomy" id="10195"/>
    <lineage>
        <taxon>Eukaryota</taxon>
        <taxon>Metazoa</taxon>
        <taxon>Spiralia</taxon>
        <taxon>Gnathifera</taxon>
        <taxon>Rotifera</taxon>
        <taxon>Eurotatoria</taxon>
        <taxon>Monogononta</taxon>
        <taxon>Pseudotrocha</taxon>
        <taxon>Ploima</taxon>
        <taxon>Brachionidae</taxon>
        <taxon>Brachionus</taxon>
    </lineage>
</organism>
<gene>
    <name evidence="1" type="ORF">BpHYR1_007470</name>
</gene>
<evidence type="ECO:0000313" key="1">
    <source>
        <dbReference type="EMBL" id="RNA06587.1"/>
    </source>
</evidence>
<evidence type="ECO:0000313" key="2">
    <source>
        <dbReference type="Proteomes" id="UP000276133"/>
    </source>
</evidence>
<sequence>MQSFCKAQNSFVQMVQYFIGYRNIFAQLEKRFYVFTFCPSNCEISVRRICTCHSVPAAFFFCLHLFKYQKDWSKYQTCQNKS</sequence>
<protein>
    <submittedName>
        <fullName evidence="1">Uncharacterized protein</fullName>
    </submittedName>
</protein>
<keyword evidence="2" id="KW-1185">Reference proteome</keyword>
<name>A0A3M7Q591_BRAPC</name>
<proteinExistence type="predicted"/>
<dbReference type="EMBL" id="REGN01007339">
    <property type="protein sequence ID" value="RNA06587.1"/>
    <property type="molecule type" value="Genomic_DNA"/>
</dbReference>
<comment type="caution">
    <text evidence="1">The sequence shown here is derived from an EMBL/GenBank/DDBJ whole genome shotgun (WGS) entry which is preliminary data.</text>
</comment>
<accession>A0A3M7Q591</accession>
<dbReference type="Proteomes" id="UP000276133">
    <property type="component" value="Unassembled WGS sequence"/>
</dbReference>
<dbReference type="AlphaFoldDB" id="A0A3M7Q591"/>